<organism evidence="2 3">
    <name type="scientific">Chitinophaga cymbidii</name>
    <dbReference type="NCBI Taxonomy" id="1096750"/>
    <lineage>
        <taxon>Bacteria</taxon>
        <taxon>Pseudomonadati</taxon>
        <taxon>Bacteroidota</taxon>
        <taxon>Chitinophagia</taxon>
        <taxon>Chitinophagales</taxon>
        <taxon>Chitinophagaceae</taxon>
        <taxon>Chitinophaga</taxon>
    </lineage>
</organism>
<dbReference type="RefSeq" id="WP_146859538.1">
    <property type="nucleotide sequence ID" value="NZ_BKAU01000001.1"/>
</dbReference>
<proteinExistence type="predicted"/>
<comment type="caution">
    <text evidence="2">The sequence shown here is derived from an EMBL/GenBank/DDBJ whole genome shotgun (WGS) entry which is preliminary data.</text>
</comment>
<dbReference type="AlphaFoldDB" id="A0A512RI17"/>
<name>A0A512RI17_9BACT</name>
<protein>
    <recommendedName>
        <fullName evidence="1">HTH cro/C1-type domain-containing protein</fullName>
    </recommendedName>
</protein>
<dbReference type="GO" id="GO:0003677">
    <property type="term" value="F:DNA binding"/>
    <property type="evidence" value="ECO:0007669"/>
    <property type="project" value="InterPro"/>
</dbReference>
<dbReference type="SMART" id="SM00530">
    <property type="entry name" value="HTH_XRE"/>
    <property type="match status" value="1"/>
</dbReference>
<dbReference type="PROSITE" id="PS50943">
    <property type="entry name" value="HTH_CROC1"/>
    <property type="match status" value="1"/>
</dbReference>
<evidence type="ECO:0000313" key="2">
    <source>
        <dbReference type="EMBL" id="GEP95352.1"/>
    </source>
</evidence>
<feature type="domain" description="HTH cro/C1-type" evidence="1">
    <location>
        <begin position="43"/>
        <end position="102"/>
    </location>
</feature>
<evidence type="ECO:0000313" key="3">
    <source>
        <dbReference type="Proteomes" id="UP000321436"/>
    </source>
</evidence>
<dbReference type="OrthoDB" id="680449at2"/>
<dbReference type="Gene3D" id="1.10.260.40">
    <property type="entry name" value="lambda repressor-like DNA-binding domains"/>
    <property type="match status" value="1"/>
</dbReference>
<dbReference type="CDD" id="cd00093">
    <property type="entry name" value="HTH_XRE"/>
    <property type="match status" value="1"/>
</dbReference>
<dbReference type="EMBL" id="BKAU01000001">
    <property type="protein sequence ID" value="GEP95352.1"/>
    <property type="molecule type" value="Genomic_DNA"/>
</dbReference>
<accession>A0A512RI17</accession>
<dbReference type="Pfam" id="PF01381">
    <property type="entry name" value="HTH_3"/>
    <property type="match status" value="1"/>
</dbReference>
<dbReference type="InterPro" id="IPR001387">
    <property type="entry name" value="Cro/C1-type_HTH"/>
</dbReference>
<evidence type="ECO:0000259" key="1">
    <source>
        <dbReference type="PROSITE" id="PS50943"/>
    </source>
</evidence>
<sequence length="104" mass="11667">MTSINKKLEKIASGKPSNWMEQARFRRENKAWLKKSAIIALRVLKALKAQGLTQKDLAEKMSVSPQQINKIVKGHENLTLETITNLEKALGILIIKEEQDDAAA</sequence>
<reference evidence="2 3" key="1">
    <citation type="submission" date="2019-07" db="EMBL/GenBank/DDBJ databases">
        <title>Whole genome shotgun sequence of Chitinophaga cymbidii NBRC 109752.</title>
        <authorList>
            <person name="Hosoyama A."/>
            <person name="Uohara A."/>
            <person name="Ohji S."/>
            <person name="Ichikawa N."/>
        </authorList>
    </citation>
    <scope>NUCLEOTIDE SEQUENCE [LARGE SCALE GENOMIC DNA]</scope>
    <source>
        <strain evidence="2 3">NBRC 109752</strain>
    </source>
</reference>
<dbReference type="SUPFAM" id="SSF47413">
    <property type="entry name" value="lambda repressor-like DNA-binding domains"/>
    <property type="match status" value="1"/>
</dbReference>
<dbReference type="InterPro" id="IPR010982">
    <property type="entry name" value="Lambda_DNA-bd_dom_sf"/>
</dbReference>
<dbReference type="Proteomes" id="UP000321436">
    <property type="component" value="Unassembled WGS sequence"/>
</dbReference>
<gene>
    <name evidence="2" type="ORF">CCY01nite_16120</name>
</gene>
<keyword evidence="3" id="KW-1185">Reference proteome</keyword>